<accession>A0AB39JDL4</accession>
<feature type="transmembrane region" description="Helical" evidence="1">
    <location>
        <begin position="131"/>
        <end position="151"/>
    </location>
</feature>
<proteinExistence type="predicted"/>
<sequence>MIIPSSFAMKTKIVTTLVAPHGITDLIHSMQNETIKPLISINSACILGSVLTSNQNIHFPINDIFFIISSIVHFRHDFSFAKQYNMDILCSIFTIYLFVMNHSLFFPYMILLHLPNHYKNNWKYIKKNKPVNFFIIFGFTLITSIFGNNILNHPLILYDIYKGIVISHIIYGELYIK</sequence>
<dbReference type="EMBL" id="PP542043">
    <property type="protein sequence ID" value="XDO02173.1"/>
    <property type="molecule type" value="Genomic_DNA"/>
</dbReference>
<name>A0AB39JDL4_9VIRU</name>
<protein>
    <submittedName>
        <fullName evidence="2">Uncharacterized protein</fullName>
    </submittedName>
</protein>
<reference evidence="2" key="1">
    <citation type="submission" date="2024-03" db="EMBL/GenBank/DDBJ databases">
        <title>Eukaryotic viruses encode the ribosomal protein eL40.</title>
        <authorList>
            <person name="Thomy J."/>
            <person name="Schvarcz C.R."/>
            <person name="McBeain K.A."/>
            <person name="Edwards K.F."/>
            <person name="Steward G.F."/>
        </authorList>
    </citation>
    <scope>NUCLEOTIDE SEQUENCE</scope>
    <source>
        <strain evidence="2">FloV-SA2</strain>
    </source>
</reference>
<feature type="transmembrane region" description="Helical" evidence="1">
    <location>
        <begin position="88"/>
        <end position="111"/>
    </location>
</feature>
<keyword evidence="1" id="KW-1133">Transmembrane helix</keyword>
<evidence type="ECO:0000313" key="2">
    <source>
        <dbReference type="EMBL" id="XDO02173.1"/>
    </source>
</evidence>
<keyword evidence="1" id="KW-0812">Transmembrane</keyword>
<evidence type="ECO:0000256" key="1">
    <source>
        <dbReference type="SAM" id="Phobius"/>
    </source>
</evidence>
<organism evidence="2">
    <name type="scientific">Florenciella sp. virus SA2</name>
    <dbReference type="NCBI Taxonomy" id="3240092"/>
    <lineage>
        <taxon>Viruses</taxon>
    </lineage>
</organism>
<gene>
    <name evidence="2" type="ORF">FloV-SA2_00355</name>
</gene>
<keyword evidence="1" id="KW-0472">Membrane</keyword>